<accession>A0A853CEM2</accession>
<name>A0A853CEM2_9ACTN</name>
<keyword evidence="2" id="KW-0472">Membrane</keyword>
<dbReference type="Proteomes" id="UP000541969">
    <property type="component" value="Unassembled WGS sequence"/>
</dbReference>
<proteinExistence type="predicted"/>
<dbReference type="EMBL" id="JACBZT010000001">
    <property type="protein sequence ID" value="NYJ06455.1"/>
    <property type="molecule type" value="Genomic_DNA"/>
</dbReference>
<feature type="transmembrane region" description="Helical" evidence="2">
    <location>
        <begin position="76"/>
        <end position="99"/>
    </location>
</feature>
<keyword evidence="2" id="KW-0812">Transmembrane</keyword>
<evidence type="ECO:0000313" key="4">
    <source>
        <dbReference type="Proteomes" id="UP000541969"/>
    </source>
</evidence>
<reference evidence="3 4" key="1">
    <citation type="submission" date="2020-07" db="EMBL/GenBank/DDBJ databases">
        <title>Sequencing the genomes of 1000 actinobacteria strains.</title>
        <authorList>
            <person name="Klenk H.-P."/>
        </authorList>
    </citation>
    <scope>NUCLEOTIDE SEQUENCE [LARGE SCALE GENOMIC DNA]</scope>
    <source>
        <strain evidence="3 4">DSM 104001</strain>
    </source>
</reference>
<keyword evidence="4" id="KW-1185">Reference proteome</keyword>
<protein>
    <recommendedName>
        <fullName evidence="5">SLATT domain-containing protein</fullName>
    </recommendedName>
</protein>
<dbReference type="RefSeq" id="WP_179717585.1">
    <property type="nucleotide sequence ID" value="NZ_JACBZT010000001.1"/>
</dbReference>
<feature type="region of interest" description="Disordered" evidence="1">
    <location>
        <begin position="154"/>
        <end position="173"/>
    </location>
</feature>
<evidence type="ECO:0000256" key="1">
    <source>
        <dbReference type="SAM" id="MobiDB-lite"/>
    </source>
</evidence>
<organism evidence="3 4">
    <name type="scientific">Petropleomorpha daqingensis</name>
    <dbReference type="NCBI Taxonomy" id="2026353"/>
    <lineage>
        <taxon>Bacteria</taxon>
        <taxon>Bacillati</taxon>
        <taxon>Actinomycetota</taxon>
        <taxon>Actinomycetes</taxon>
        <taxon>Geodermatophilales</taxon>
        <taxon>Geodermatophilaceae</taxon>
        <taxon>Petropleomorpha</taxon>
    </lineage>
</organism>
<keyword evidence="2" id="KW-1133">Transmembrane helix</keyword>
<evidence type="ECO:0008006" key="5">
    <source>
        <dbReference type="Google" id="ProtNLM"/>
    </source>
</evidence>
<evidence type="ECO:0000313" key="3">
    <source>
        <dbReference type="EMBL" id="NYJ06455.1"/>
    </source>
</evidence>
<comment type="caution">
    <text evidence="3">The sequence shown here is derived from an EMBL/GenBank/DDBJ whole genome shotgun (WGS) entry which is preliminary data.</text>
</comment>
<evidence type="ECO:0000256" key="2">
    <source>
        <dbReference type="SAM" id="Phobius"/>
    </source>
</evidence>
<gene>
    <name evidence="3" type="ORF">GGQ55_002733</name>
</gene>
<dbReference type="AlphaFoldDB" id="A0A853CEM2"/>
<sequence>MSGDEGRRQDLLARIETRRSGAALYLRENRPGIRRRANVTIVLSSLAAVVTAGPAFGGEKFSEGVQHLLGLSSDSYVWRTLCLIAVVVSIGAAVMTNLAKSHEAAINRLGVVEAAKAELDGLAELLRFGHLSVDDGVKLFHSYSTKIPFVDDAAPPTPRATTARGRTPRAADR</sequence>
<feature type="transmembrane region" description="Helical" evidence="2">
    <location>
        <begin position="37"/>
        <end position="56"/>
    </location>
</feature>